<name>A0A0B1T4S3_OESDE</name>
<organism evidence="2 3">
    <name type="scientific">Oesophagostomum dentatum</name>
    <name type="common">Nodular worm</name>
    <dbReference type="NCBI Taxonomy" id="61180"/>
    <lineage>
        <taxon>Eukaryota</taxon>
        <taxon>Metazoa</taxon>
        <taxon>Ecdysozoa</taxon>
        <taxon>Nematoda</taxon>
        <taxon>Chromadorea</taxon>
        <taxon>Rhabditida</taxon>
        <taxon>Rhabditina</taxon>
        <taxon>Rhabditomorpha</taxon>
        <taxon>Strongyloidea</taxon>
        <taxon>Strongylidae</taxon>
        <taxon>Oesophagostomum</taxon>
    </lineage>
</organism>
<reference evidence="2 3" key="1">
    <citation type="submission" date="2014-03" db="EMBL/GenBank/DDBJ databases">
        <title>Draft genome of the hookworm Oesophagostomum dentatum.</title>
        <authorList>
            <person name="Mitreva M."/>
        </authorList>
    </citation>
    <scope>NUCLEOTIDE SEQUENCE [LARGE SCALE GENOMIC DNA]</scope>
    <source>
        <strain evidence="2 3">OD-Hann</strain>
    </source>
</reference>
<feature type="signal peptide" evidence="1">
    <location>
        <begin position="1"/>
        <end position="19"/>
    </location>
</feature>
<accession>A0A0B1T4S3</accession>
<dbReference type="AlphaFoldDB" id="A0A0B1T4S3"/>
<keyword evidence="1" id="KW-0732">Signal</keyword>
<keyword evidence="3" id="KW-1185">Reference proteome</keyword>
<protein>
    <submittedName>
        <fullName evidence="2">Sulfur globule protein CV3 domain protein</fullName>
    </submittedName>
</protein>
<sequence>MKSLFLAILLLVLLTSAVSEDLKGETRPVRSKRFWGWGPGLFRPFGLFGGPWGFGYRPWGYGLGFYRPWWGYGFGFRPWFAYGPWLR</sequence>
<evidence type="ECO:0000256" key="1">
    <source>
        <dbReference type="SAM" id="SignalP"/>
    </source>
</evidence>
<evidence type="ECO:0000313" key="3">
    <source>
        <dbReference type="Proteomes" id="UP000053660"/>
    </source>
</evidence>
<gene>
    <name evidence="2" type="ORF">OESDEN_09753</name>
</gene>
<feature type="chain" id="PRO_5002062167" evidence="1">
    <location>
        <begin position="20"/>
        <end position="87"/>
    </location>
</feature>
<proteinExistence type="predicted"/>
<dbReference type="EMBL" id="KN553043">
    <property type="protein sequence ID" value="KHJ90405.1"/>
    <property type="molecule type" value="Genomic_DNA"/>
</dbReference>
<dbReference type="Proteomes" id="UP000053660">
    <property type="component" value="Unassembled WGS sequence"/>
</dbReference>
<evidence type="ECO:0000313" key="2">
    <source>
        <dbReference type="EMBL" id="KHJ90405.1"/>
    </source>
</evidence>